<feature type="domain" description="Glutamine amidotransferase" evidence="1">
    <location>
        <begin position="85"/>
        <end position="205"/>
    </location>
</feature>
<evidence type="ECO:0000313" key="2">
    <source>
        <dbReference type="EMBL" id="TFK23996.1"/>
    </source>
</evidence>
<dbReference type="GO" id="GO:0005829">
    <property type="term" value="C:cytosol"/>
    <property type="evidence" value="ECO:0007669"/>
    <property type="project" value="TreeGrafter"/>
</dbReference>
<dbReference type="Pfam" id="PF00117">
    <property type="entry name" value="GATase"/>
    <property type="match status" value="1"/>
</dbReference>
<dbReference type="AlphaFoldDB" id="A0A5C3KU46"/>
<dbReference type="CDD" id="cd01741">
    <property type="entry name" value="GATase1_1"/>
    <property type="match status" value="1"/>
</dbReference>
<sequence length="314" mass="34532">MPNPARNHKSLALIVCGKTTGKTHAENGDYVDIYKRFLTASLDSLKPKEQASSLENPNHSDNPGSQPLWQFTIDPYDVFLDQPLPIDEKLNDYDGIIITGSPASAYDNVPWINNLVEFTKHVADTRPKIKLIGICFGHQIIARALGGECVPNSGIWEVGPTPITLTDLGKQIFGVDSINLEEMHRDHVPADRVPPSFEILGSTSISANQGMVRFYPASESDVPRAAPSLPPSITDGVETQTPILNLPLLQKIQIFTVQGHPEWHEKVLTPLVEERGKSGIIDAPTAEDAMRRRFWRNDGVPVAGPVIWSILGVE</sequence>
<dbReference type="EMBL" id="ML210208">
    <property type="protein sequence ID" value="TFK23996.1"/>
    <property type="molecule type" value="Genomic_DNA"/>
</dbReference>
<dbReference type="InterPro" id="IPR029062">
    <property type="entry name" value="Class_I_gatase-like"/>
</dbReference>
<protein>
    <submittedName>
        <fullName evidence="2">Cytoplasmic protein</fullName>
    </submittedName>
</protein>
<proteinExistence type="predicted"/>
<evidence type="ECO:0000259" key="1">
    <source>
        <dbReference type="Pfam" id="PF00117"/>
    </source>
</evidence>
<dbReference type="InterPro" id="IPR044992">
    <property type="entry name" value="ChyE-like"/>
</dbReference>
<dbReference type="SUPFAM" id="SSF52317">
    <property type="entry name" value="Class I glutamine amidotransferase-like"/>
    <property type="match status" value="1"/>
</dbReference>
<evidence type="ECO:0000313" key="3">
    <source>
        <dbReference type="Proteomes" id="UP000307440"/>
    </source>
</evidence>
<gene>
    <name evidence="2" type="ORF">FA15DRAFT_669968</name>
</gene>
<dbReference type="GO" id="GO:0005634">
    <property type="term" value="C:nucleus"/>
    <property type="evidence" value="ECO:0007669"/>
    <property type="project" value="TreeGrafter"/>
</dbReference>
<dbReference type="PANTHER" id="PTHR42695">
    <property type="entry name" value="GLUTAMINE AMIDOTRANSFERASE YLR126C-RELATED"/>
    <property type="match status" value="1"/>
</dbReference>
<organism evidence="2 3">
    <name type="scientific">Coprinopsis marcescibilis</name>
    <name type="common">Agaric fungus</name>
    <name type="synonym">Psathyrella marcescibilis</name>
    <dbReference type="NCBI Taxonomy" id="230819"/>
    <lineage>
        <taxon>Eukaryota</taxon>
        <taxon>Fungi</taxon>
        <taxon>Dikarya</taxon>
        <taxon>Basidiomycota</taxon>
        <taxon>Agaricomycotina</taxon>
        <taxon>Agaricomycetes</taxon>
        <taxon>Agaricomycetidae</taxon>
        <taxon>Agaricales</taxon>
        <taxon>Agaricineae</taxon>
        <taxon>Psathyrellaceae</taxon>
        <taxon>Coprinopsis</taxon>
    </lineage>
</organism>
<dbReference type="InterPro" id="IPR017926">
    <property type="entry name" value="GATASE"/>
</dbReference>
<accession>A0A5C3KU46</accession>
<name>A0A5C3KU46_COPMA</name>
<dbReference type="Gene3D" id="3.40.50.880">
    <property type="match status" value="1"/>
</dbReference>
<dbReference type="OrthoDB" id="92161at2759"/>
<dbReference type="PANTHER" id="PTHR42695:SF5">
    <property type="entry name" value="GLUTAMINE AMIDOTRANSFERASE YLR126C-RELATED"/>
    <property type="match status" value="1"/>
</dbReference>
<reference evidence="2 3" key="1">
    <citation type="journal article" date="2019" name="Nat. Ecol. Evol.">
        <title>Megaphylogeny resolves global patterns of mushroom evolution.</title>
        <authorList>
            <person name="Varga T."/>
            <person name="Krizsan K."/>
            <person name="Foldi C."/>
            <person name="Dima B."/>
            <person name="Sanchez-Garcia M."/>
            <person name="Sanchez-Ramirez S."/>
            <person name="Szollosi G.J."/>
            <person name="Szarkandi J.G."/>
            <person name="Papp V."/>
            <person name="Albert L."/>
            <person name="Andreopoulos W."/>
            <person name="Angelini C."/>
            <person name="Antonin V."/>
            <person name="Barry K.W."/>
            <person name="Bougher N.L."/>
            <person name="Buchanan P."/>
            <person name="Buyck B."/>
            <person name="Bense V."/>
            <person name="Catcheside P."/>
            <person name="Chovatia M."/>
            <person name="Cooper J."/>
            <person name="Damon W."/>
            <person name="Desjardin D."/>
            <person name="Finy P."/>
            <person name="Geml J."/>
            <person name="Haridas S."/>
            <person name="Hughes K."/>
            <person name="Justo A."/>
            <person name="Karasinski D."/>
            <person name="Kautmanova I."/>
            <person name="Kiss B."/>
            <person name="Kocsube S."/>
            <person name="Kotiranta H."/>
            <person name="LaButti K.M."/>
            <person name="Lechner B.E."/>
            <person name="Liimatainen K."/>
            <person name="Lipzen A."/>
            <person name="Lukacs Z."/>
            <person name="Mihaltcheva S."/>
            <person name="Morgado L.N."/>
            <person name="Niskanen T."/>
            <person name="Noordeloos M.E."/>
            <person name="Ohm R.A."/>
            <person name="Ortiz-Santana B."/>
            <person name="Ovrebo C."/>
            <person name="Racz N."/>
            <person name="Riley R."/>
            <person name="Savchenko A."/>
            <person name="Shiryaev A."/>
            <person name="Soop K."/>
            <person name="Spirin V."/>
            <person name="Szebenyi C."/>
            <person name="Tomsovsky M."/>
            <person name="Tulloss R.E."/>
            <person name="Uehling J."/>
            <person name="Grigoriev I.V."/>
            <person name="Vagvolgyi C."/>
            <person name="Papp T."/>
            <person name="Martin F.M."/>
            <person name="Miettinen O."/>
            <person name="Hibbett D.S."/>
            <person name="Nagy L.G."/>
        </authorList>
    </citation>
    <scope>NUCLEOTIDE SEQUENCE [LARGE SCALE GENOMIC DNA]</scope>
    <source>
        <strain evidence="2 3">CBS 121175</strain>
    </source>
</reference>
<keyword evidence="3" id="KW-1185">Reference proteome</keyword>
<dbReference type="Proteomes" id="UP000307440">
    <property type="component" value="Unassembled WGS sequence"/>
</dbReference>
<dbReference type="STRING" id="230819.A0A5C3KU46"/>